<evidence type="ECO:0000256" key="1">
    <source>
        <dbReference type="ARBA" id="ARBA00001947"/>
    </source>
</evidence>
<dbReference type="SUPFAM" id="SSF50129">
    <property type="entry name" value="GroES-like"/>
    <property type="match status" value="1"/>
</dbReference>
<reference evidence="7 8" key="1">
    <citation type="submission" date="2020-04" db="EMBL/GenBank/DDBJ databases">
        <title>CFH 90308 Microbacterium sp.</title>
        <authorList>
            <person name="Nie G."/>
            <person name="Ming H."/>
            <person name="Xia T."/>
        </authorList>
    </citation>
    <scope>NUCLEOTIDE SEQUENCE [LARGE SCALE GENOMIC DNA]</scope>
    <source>
        <strain evidence="7 8">CFH 90308</strain>
    </source>
</reference>
<dbReference type="PANTHER" id="PTHR43401:SF2">
    <property type="entry name" value="L-THREONINE 3-DEHYDROGENASE"/>
    <property type="match status" value="1"/>
</dbReference>
<dbReference type="SUPFAM" id="SSF51735">
    <property type="entry name" value="NAD(P)-binding Rossmann-fold domains"/>
    <property type="match status" value="1"/>
</dbReference>
<keyword evidence="2 5" id="KW-0479">Metal-binding</keyword>
<dbReference type="Pfam" id="PF08240">
    <property type="entry name" value="ADH_N"/>
    <property type="match status" value="1"/>
</dbReference>
<dbReference type="Proteomes" id="UP001429745">
    <property type="component" value="Unassembled WGS sequence"/>
</dbReference>
<dbReference type="InterPro" id="IPR011032">
    <property type="entry name" value="GroES-like_sf"/>
</dbReference>
<evidence type="ECO:0000256" key="3">
    <source>
        <dbReference type="ARBA" id="ARBA00022833"/>
    </source>
</evidence>
<dbReference type="InterPro" id="IPR002328">
    <property type="entry name" value="ADH_Zn_CS"/>
</dbReference>
<evidence type="ECO:0000313" key="8">
    <source>
        <dbReference type="Proteomes" id="UP001429745"/>
    </source>
</evidence>
<comment type="cofactor">
    <cofactor evidence="1 5">
        <name>Zn(2+)</name>
        <dbReference type="ChEBI" id="CHEBI:29105"/>
    </cofactor>
</comment>
<sequence>MSGNRRRVLIPSPDVVEIVTEARAELLPGEALVSFRLAGVCGSDTHAMHGHHPQMTLPYYPGHEVVGIVEEVAEGVDASLLGARVTPEPTLPCGQCKTCRRGNENVCENLEFFGCGFREGGMADTFTVRADRLHIVPEGFTDEQAILIEPLATPVHATRLAGDLTGRAVLIQGCGTIGLLMLAAARHAGARRIVMSDVLPSKRAFAEQLGADATVNALAEDFPEAVLEALGETADVVFDCVSIPSTVEAGLAVLAKAGKLVTVGIPTRPVTIPLAQVQDAQQSILGAATYVAEDYRISAEIIGSGAVDTNVMVSASYPFERAAEAFAQAATGEQVKVVITA</sequence>
<evidence type="ECO:0000256" key="4">
    <source>
        <dbReference type="ARBA" id="ARBA00023002"/>
    </source>
</evidence>
<comment type="similarity">
    <text evidence="5">Belongs to the zinc-containing alcohol dehydrogenase family.</text>
</comment>
<accession>A0ABX1KDT9</accession>
<feature type="domain" description="Enoyl reductase (ER)" evidence="6">
    <location>
        <begin position="11"/>
        <end position="339"/>
    </location>
</feature>
<evidence type="ECO:0000313" key="7">
    <source>
        <dbReference type="EMBL" id="NLP84770.1"/>
    </source>
</evidence>
<name>A0ABX1KDT9_9MICO</name>
<dbReference type="EMBL" id="JABACI010000004">
    <property type="protein sequence ID" value="NLP84770.1"/>
    <property type="molecule type" value="Genomic_DNA"/>
</dbReference>
<evidence type="ECO:0000256" key="2">
    <source>
        <dbReference type="ARBA" id="ARBA00022723"/>
    </source>
</evidence>
<dbReference type="PROSITE" id="PS00059">
    <property type="entry name" value="ADH_ZINC"/>
    <property type="match status" value="1"/>
</dbReference>
<protein>
    <submittedName>
        <fullName evidence="7">Alcohol dehydrogenase catalytic domain-containing protein</fullName>
    </submittedName>
</protein>
<dbReference type="SMART" id="SM00829">
    <property type="entry name" value="PKS_ER"/>
    <property type="match status" value="1"/>
</dbReference>
<dbReference type="InterPro" id="IPR013149">
    <property type="entry name" value="ADH-like_C"/>
</dbReference>
<organism evidence="7 8">
    <name type="scientific">Microbacterium salsuginis</name>
    <dbReference type="NCBI Taxonomy" id="2722803"/>
    <lineage>
        <taxon>Bacteria</taxon>
        <taxon>Bacillati</taxon>
        <taxon>Actinomycetota</taxon>
        <taxon>Actinomycetes</taxon>
        <taxon>Micrococcales</taxon>
        <taxon>Microbacteriaceae</taxon>
        <taxon>Microbacterium</taxon>
    </lineage>
</organism>
<dbReference type="PANTHER" id="PTHR43401">
    <property type="entry name" value="L-THREONINE 3-DEHYDROGENASE"/>
    <property type="match status" value="1"/>
</dbReference>
<gene>
    <name evidence="7" type="ORF">HF576_13005</name>
</gene>
<comment type="caution">
    <text evidence="7">The sequence shown here is derived from an EMBL/GenBank/DDBJ whole genome shotgun (WGS) entry which is preliminary data.</text>
</comment>
<evidence type="ECO:0000256" key="5">
    <source>
        <dbReference type="RuleBase" id="RU361277"/>
    </source>
</evidence>
<keyword evidence="3 5" id="KW-0862">Zinc</keyword>
<dbReference type="InterPro" id="IPR036291">
    <property type="entry name" value="NAD(P)-bd_dom_sf"/>
</dbReference>
<dbReference type="Gene3D" id="3.90.180.10">
    <property type="entry name" value="Medium-chain alcohol dehydrogenases, catalytic domain"/>
    <property type="match status" value="1"/>
</dbReference>
<keyword evidence="8" id="KW-1185">Reference proteome</keyword>
<dbReference type="Pfam" id="PF00107">
    <property type="entry name" value="ADH_zinc_N"/>
    <property type="match status" value="1"/>
</dbReference>
<dbReference type="RefSeq" id="WP_168913240.1">
    <property type="nucleotide sequence ID" value="NZ_JABACI010000004.1"/>
</dbReference>
<proteinExistence type="inferred from homology"/>
<dbReference type="InterPro" id="IPR013154">
    <property type="entry name" value="ADH-like_N"/>
</dbReference>
<keyword evidence="4" id="KW-0560">Oxidoreductase</keyword>
<evidence type="ECO:0000259" key="6">
    <source>
        <dbReference type="SMART" id="SM00829"/>
    </source>
</evidence>
<dbReference type="Gene3D" id="3.40.50.720">
    <property type="entry name" value="NAD(P)-binding Rossmann-like Domain"/>
    <property type="match status" value="1"/>
</dbReference>
<dbReference type="InterPro" id="IPR020843">
    <property type="entry name" value="ER"/>
</dbReference>
<dbReference type="InterPro" id="IPR050129">
    <property type="entry name" value="Zn_alcohol_dh"/>
</dbReference>